<keyword evidence="3" id="KW-0808">Transferase</keyword>
<feature type="transmembrane region" description="Helical" evidence="1">
    <location>
        <begin position="326"/>
        <end position="345"/>
    </location>
</feature>
<gene>
    <name evidence="3" type="ORF">FJR48_03835</name>
</gene>
<feature type="transmembrane region" description="Helical" evidence="1">
    <location>
        <begin position="39"/>
        <end position="64"/>
    </location>
</feature>
<reference evidence="3 4" key="1">
    <citation type="submission" date="2019-09" db="EMBL/GenBank/DDBJ databases">
        <title>Sulfurimonas gotlandica sp. nov., a chemoautotrophic and psychrotolerant epsilonproteobacterium isolated from a pelagic redoxcline, and an emended description of the genus Sulfurimonas.</title>
        <authorList>
            <person name="Wang S."/>
            <person name="Jiang L."/>
            <person name="Shao S."/>
        </authorList>
    </citation>
    <scope>NUCLEOTIDE SEQUENCE [LARGE SCALE GENOMIC DNA]</scope>
    <source>
        <strain evidence="3 4">GYSZ_1</strain>
    </source>
</reference>
<dbReference type="InterPro" id="IPR002656">
    <property type="entry name" value="Acyl_transf_3_dom"/>
</dbReference>
<dbReference type="InterPro" id="IPR050879">
    <property type="entry name" value="Acyltransferase_3"/>
</dbReference>
<organism evidence="3 4">
    <name type="scientific">Sulfurimonas lithotrophica</name>
    <dbReference type="NCBI Taxonomy" id="2590022"/>
    <lineage>
        <taxon>Bacteria</taxon>
        <taxon>Pseudomonadati</taxon>
        <taxon>Campylobacterota</taxon>
        <taxon>Epsilonproteobacteria</taxon>
        <taxon>Campylobacterales</taxon>
        <taxon>Sulfurimonadaceae</taxon>
        <taxon>Sulfurimonas</taxon>
    </lineage>
</organism>
<dbReference type="GO" id="GO:0016020">
    <property type="term" value="C:membrane"/>
    <property type="evidence" value="ECO:0007669"/>
    <property type="project" value="TreeGrafter"/>
</dbReference>
<dbReference type="PANTHER" id="PTHR23028">
    <property type="entry name" value="ACETYLTRANSFERASE"/>
    <property type="match status" value="1"/>
</dbReference>
<feature type="transmembrane region" description="Helical" evidence="1">
    <location>
        <begin position="85"/>
        <end position="106"/>
    </location>
</feature>
<dbReference type="Proteomes" id="UP000326944">
    <property type="component" value="Chromosome"/>
</dbReference>
<evidence type="ECO:0000259" key="2">
    <source>
        <dbReference type="Pfam" id="PF01757"/>
    </source>
</evidence>
<evidence type="ECO:0000256" key="1">
    <source>
        <dbReference type="SAM" id="Phobius"/>
    </source>
</evidence>
<dbReference type="Pfam" id="PF01757">
    <property type="entry name" value="Acyl_transf_3"/>
    <property type="match status" value="1"/>
</dbReference>
<feature type="transmembrane region" description="Helical" evidence="1">
    <location>
        <begin position="179"/>
        <end position="197"/>
    </location>
</feature>
<keyword evidence="3" id="KW-0012">Acyltransferase</keyword>
<protein>
    <submittedName>
        <fullName evidence="3">Acyltransferase</fullName>
    </submittedName>
</protein>
<dbReference type="GO" id="GO:0000271">
    <property type="term" value="P:polysaccharide biosynthetic process"/>
    <property type="evidence" value="ECO:0007669"/>
    <property type="project" value="TreeGrafter"/>
</dbReference>
<keyword evidence="1" id="KW-0812">Transmembrane</keyword>
<feature type="transmembrane region" description="Helical" evidence="1">
    <location>
        <begin position="203"/>
        <end position="226"/>
    </location>
</feature>
<keyword evidence="4" id="KW-1185">Reference proteome</keyword>
<evidence type="ECO:0000313" key="3">
    <source>
        <dbReference type="EMBL" id="QFR48897.1"/>
    </source>
</evidence>
<feature type="transmembrane region" description="Helical" evidence="1">
    <location>
        <begin position="268"/>
        <end position="288"/>
    </location>
</feature>
<feature type="domain" description="Acyltransferase 3" evidence="2">
    <location>
        <begin position="9"/>
        <end position="344"/>
    </location>
</feature>
<dbReference type="KEGG" id="sulg:FJR48_03835"/>
<feature type="transmembrane region" description="Helical" evidence="1">
    <location>
        <begin position="145"/>
        <end position="167"/>
    </location>
</feature>
<proteinExistence type="predicted"/>
<name>A0A5P8NZX1_9BACT</name>
<feature type="transmembrane region" description="Helical" evidence="1">
    <location>
        <begin position="300"/>
        <end position="320"/>
    </location>
</feature>
<dbReference type="AlphaFoldDB" id="A0A5P8NZX1"/>
<evidence type="ECO:0000313" key="4">
    <source>
        <dbReference type="Proteomes" id="UP000326944"/>
    </source>
</evidence>
<dbReference type="EMBL" id="CP043617">
    <property type="protein sequence ID" value="QFR48897.1"/>
    <property type="molecule type" value="Genomic_DNA"/>
</dbReference>
<dbReference type="GO" id="GO:0016747">
    <property type="term" value="F:acyltransferase activity, transferring groups other than amino-acyl groups"/>
    <property type="evidence" value="ECO:0007669"/>
    <property type="project" value="InterPro"/>
</dbReference>
<keyword evidence="1" id="KW-0472">Membrane</keyword>
<feature type="transmembrane region" description="Helical" evidence="1">
    <location>
        <begin position="238"/>
        <end position="256"/>
    </location>
</feature>
<dbReference type="RefSeq" id="WP_152306840.1">
    <property type="nucleotide sequence ID" value="NZ_CP043617.1"/>
</dbReference>
<dbReference type="OrthoDB" id="5366155at2"/>
<sequence length="361" mass="42381">MPKPNFKINNFDLIRFFAALQVAFIHTKTHLDIDNSSTLFNIIVFVLDLFPGVPIFFFVSGYLISKSFEHSSNLKEYTKNRTFRIFPALLICNIVGISFVYMTGYFNTITFTWNEFLIWFAGQSSIVQFYNPEFMRDFGVGVLNGSLWTISVELQFYVLTPILYFLFSIFGRLLNSNTLLIILILLFMIINIVYHHYRSVYENIFILKLIGVSFLPWFYMFLTGVFFQKNFSKLQTYFTNKAIYLLPLYIIVTYFSKHILGFSTGNTINPFNFILLSILVFTIAYSFYNLSDKLLNKNDISYGVYIYHMLFVNLFVFYGYTNEISFVFMVIFLTILSGILSWLIIEKPILKSKKESIHKIK</sequence>
<dbReference type="PANTHER" id="PTHR23028:SF53">
    <property type="entry name" value="ACYL_TRANSF_3 DOMAIN-CONTAINING PROTEIN"/>
    <property type="match status" value="1"/>
</dbReference>
<accession>A0A5P8NZX1</accession>
<keyword evidence="1" id="KW-1133">Transmembrane helix</keyword>